<dbReference type="InterPro" id="IPR005122">
    <property type="entry name" value="Uracil-DNA_glycosylase-like"/>
</dbReference>
<dbReference type="SMART" id="SM00986">
    <property type="entry name" value="UDG"/>
    <property type="match status" value="1"/>
</dbReference>
<organism evidence="2 3">
    <name type="scientific">Aeromonas caviae</name>
    <name type="common">Aeromonas punctata</name>
    <dbReference type="NCBI Taxonomy" id="648"/>
    <lineage>
        <taxon>Bacteria</taxon>
        <taxon>Pseudomonadati</taxon>
        <taxon>Pseudomonadota</taxon>
        <taxon>Gammaproteobacteria</taxon>
        <taxon>Aeromonadales</taxon>
        <taxon>Aeromonadaceae</taxon>
        <taxon>Aeromonas</taxon>
    </lineage>
</organism>
<dbReference type="InterPro" id="IPR047124">
    <property type="entry name" value="HI_0220.2"/>
</dbReference>
<feature type="domain" description="Uracil-DNA glycosylase-like" evidence="1">
    <location>
        <begin position="50"/>
        <end position="207"/>
    </location>
</feature>
<gene>
    <name evidence="2" type="ORF">KAM343_01360</name>
</gene>
<dbReference type="PANTHER" id="PTHR42160">
    <property type="entry name" value="URACIL-DNA GLYCOSYLASE SUPERFAMILY PROTEIN"/>
    <property type="match status" value="1"/>
</dbReference>
<evidence type="ECO:0000313" key="3">
    <source>
        <dbReference type="Proteomes" id="UP000886939"/>
    </source>
</evidence>
<proteinExistence type="predicted"/>
<evidence type="ECO:0000313" key="2">
    <source>
        <dbReference type="EMBL" id="GJA39340.1"/>
    </source>
</evidence>
<dbReference type="Proteomes" id="UP000886939">
    <property type="component" value="Unassembled WGS sequence"/>
</dbReference>
<dbReference type="Gene3D" id="3.40.470.10">
    <property type="entry name" value="Uracil-DNA glycosylase-like domain"/>
    <property type="match status" value="1"/>
</dbReference>
<evidence type="ECO:0000259" key="1">
    <source>
        <dbReference type="SMART" id="SM00986"/>
    </source>
</evidence>
<comment type="caution">
    <text evidence="2">The sequence shown here is derived from an EMBL/GenBank/DDBJ whole genome shotgun (WGS) entry which is preliminary data.</text>
</comment>
<dbReference type="Pfam" id="PF03167">
    <property type="entry name" value="UDG"/>
    <property type="match status" value="1"/>
</dbReference>
<dbReference type="AlphaFoldDB" id="A0AAV4YF35"/>
<reference evidence="2" key="1">
    <citation type="submission" date="2021-07" db="EMBL/GenBank/DDBJ databases">
        <title>Draft genome sequence of carbapenem-resistant Aeromonas spp. in Japan.</title>
        <authorList>
            <person name="Maehana S."/>
            <person name="Suzuki M."/>
            <person name="Kitasato H."/>
        </authorList>
    </citation>
    <scope>NUCLEOTIDE SEQUENCE</scope>
    <source>
        <strain evidence="2">KAM343</strain>
    </source>
</reference>
<dbReference type="SMART" id="SM00987">
    <property type="entry name" value="UreE_C"/>
    <property type="match status" value="1"/>
</dbReference>
<accession>A0AAV4YF35</accession>
<dbReference type="InterPro" id="IPR036895">
    <property type="entry name" value="Uracil-DNA_glycosylase-like_sf"/>
</dbReference>
<dbReference type="PANTHER" id="PTHR42160:SF1">
    <property type="entry name" value="URACIL-DNA GLYCOSYLASE SUPERFAMILY PROTEIN"/>
    <property type="match status" value="1"/>
</dbReference>
<dbReference type="SUPFAM" id="SSF52141">
    <property type="entry name" value="Uracil-DNA glycosylase-like"/>
    <property type="match status" value="1"/>
</dbReference>
<dbReference type="EMBL" id="BPNI01000001">
    <property type="protein sequence ID" value="GJA39340.1"/>
    <property type="molecule type" value="Genomic_DNA"/>
</dbReference>
<dbReference type="CDD" id="cd10033">
    <property type="entry name" value="UDG_like"/>
    <property type="match status" value="1"/>
</dbReference>
<name>A0AAV4YF35_AERCA</name>
<sequence length="218" mass="24595">MISIRRHFHKRERGENSGTIGSMNRLDILFEQIRACRLCEAHLPLGPRPVICGNEHARLLIIGQAPGTRVHASGIPWDDPSGDRLRQWLGVDKSVFYDESRIAIMPMGLCYPGRGKSGDLPPRPECAPTWHDKVLMLLPNIELTLLIGQYAQAYYLRAAAKGSLTETVRHWADYGPAWLPLPHPSPRNTLWLRNNPWFEQAVIPHLQQRVAPLLDPAG</sequence>
<protein>
    <submittedName>
        <fullName evidence="2">Uracil-DNA glycosylase</fullName>
    </submittedName>
</protein>